<dbReference type="Proteomes" id="UP000247781">
    <property type="component" value="Unassembled WGS sequence"/>
</dbReference>
<protein>
    <submittedName>
        <fullName evidence="1">Uncharacterized protein</fullName>
    </submittedName>
</protein>
<proteinExistence type="predicted"/>
<comment type="caution">
    <text evidence="1">The sequence shown here is derived from an EMBL/GenBank/DDBJ whole genome shotgun (WGS) entry which is preliminary data.</text>
</comment>
<reference evidence="2" key="1">
    <citation type="submission" date="2018-05" db="EMBL/GenBank/DDBJ databases">
        <authorList>
            <person name="Deangelis K."/>
            <person name="Huntemann M."/>
            <person name="Clum A."/>
            <person name="Pillay M."/>
            <person name="Palaniappan K."/>
            <person name="Varghese N."/>
            <person name="Mikhailova N."/>
            <person name="Stamatis D."/>
            <person name="Reddy T."/>
            <person name="Daum C."/>
            <person name="Shapiro N."/>
            <person name="Ivanova N."/>
            <person name="Kyrpides N."/>
            <person name="Woyke T."/>
        </authorList>
    </citation>
    <scope>NUCLEOTIDE SEQUENCE [LARGE SCALE GENOMIC DNA]</scope>
    <source>
        <strain evidence="2">GAS496</strain>
    </source>
</reference>
<organism evidence="1 2">
    <name type="scientific">Mycolicibacterium moriokaense</name>
    <dbReference type="NCBI Taxonomy" id="39691"/>
    <lineage>
        <taxon>Bacteria</taxon>
        <taxon>Bacillati</taxon>
        <taxon>Actinomycetota</taxon>
        <taxon>Actinomycetes</taxon>
        <taxon>Mycobacteriales</taxon>
        <taxon>Mycobacteriaceae</taxon>
        <taxon>Mycolicibacterium</taxon>
    </lineage>
</organism>
<keyword evidence="2" id="KW-1185">Reference proteome</keyword>
<evidence type="ECO:0000313" key="2">
    <source>
        <dbReference type="Proteomes" id="UP000247781"/>
    </source>
</evidence>
<reference evidence="1 2" key="2">
    <citation type="submission" date="2018-06" db="EMBL/GenBank/DDBJ databases">
        <title>Sequencing of bacterial isolates from soil warming experiment in Harvard Forest, Massachusetts, USA.</title>
        <authorList>
            <person name="Deangelis K.PhD."/>
        </authorList>
    </citation>
    <scope>NUCLEOTIDE SEQUENCE [LARGE SCALE GENOMIC DNA]</scope>
    <source>
        <strain evidence="1 2">GAS496</strain>
    </source>
</reference>
<name>A0A318HB69_9MYCO</name>
<accession>A0A318HB69</accession>
<sequence length="106" mass="11842">MFDARRITSATMAMRHRLDGARHTMPNQAPRDSLAGPVPATAIAMWTLITSDGRLLANIGSEEEARRTVHTLGITQLRGPFSWDVIDDHRRQFVAEIKHRPGVGRT</sequence>
<dbReference type="AlphaFoldDB" id="A0A318HB69"/>
<evidence type="ECO:0000313" key="1">
    <source>
        <dbReference type="EMBL" id="PXX01519.1"/>
    </source>
</evidence>
<gene>
    <name evidence="1" type="ORF">C8E89_1285</name>
</gene>
<dbReference type="EMBL" id="QJJU01000028">
    <property type="protein sequence ID" value="PXX01519.1"/>
    <property type="molecule type" value="Genomic_DNA"/>
</dbReference>